<protein>
    <submittedName>
        <fullName evidence="1">Proteasome component M29</fullName>
    </submittedName>
</protein>
<reference evidence="1" key="1">
    <citation type="submission" date="2022-04" db="EMBL/GenBank/DDBJ databases">
        <title>Genome of the entomopathogenic fungus Entomophthora muscae.</title>
        <authorList>
            <person name="Elya C."/>
            <person name="Lovett B.R."/>
            <person name="Lee E."/>
            <person name="Macias A.M."/>
            <person name="Hajek A.E."/>
            <person name="De Bivort B.L."/>
            <person name="Kasson M.T."/>
            <person name="De Fine Licht H.H."/>
            <person name="Stajich J.E."/>
        </authorList>
    </citation>
    <scope>NUCLEOTIDE SEQUENCE</scope>
    <source>
        <strain evidence="1">Berkeley</strain>
    </source>
</reference>
<gene>
    <name evidence="1" type="primary">ECM29</name>
    <name evidence="1" type="ORF">DSO57_1028286</name>
</gene>
<dbReference type="EMBL" id="QTSX02002308">
    <property type="protein sequence ID" value="KAJ9076224.1"/>
    <property type="molecule type" value="Genomic_DNA"/>
</dbReference>
<evidence type="ECO:0000313" key="1">
    <source>
        <dbReference type="EMBL" id="KAJ9076224.1"/>
    </source>
</evidence>
<evidence type="ECO:0000313" key="2">
    <source>
        <dbReference type="Proteomes" id="UP001165960"/>
    </source>
</evidence>
<dbReference type="Proteomes" id="UP001165960">
    <property type="component" value="Unassembled WGS sequence"/>
</dbReference>
<sequence length="1750" mass="190912">MSTEEKDLALLDQVELKFALASTEVQLQGLLNQFLAPIIRKATTLHTSVQNKVLEILTHIKKRLQSSPAVFIPGLDLATLLNESSPVAQNLALTFLQSEATKLPNSDQAVLIPKLANGLGSRPKSPVAISIFKLIIQMIPQAVQLPTLKEPAEINVYSCLSDVDREALCETLYQFMLHGWAAFPESAAKETASVKGLQCSIIKYLSQPINQLPKWPFCAYRVVLAGSVASSRDNADLSEGLLKRVERPDWDDAAVLNRLISMYLEKEAPIGLKVKLLDWFPRSTLIAKTFPQVLQVSFDGMHGTNTNPKLRLRALILLQCLIRNREASFISQIAPVLLSGITKVLDDGKITDSRDELSVLGAAYVTLGLLASQAHSAFQKDVLLLSRMFKDLGRYQQLIPQIKDGLSMMLVAYQDIVTWGDVSVQDQLNAILEEAFYSGFPPSRHFSLRYMLALFPETHLPSRFLLIVGTGDQDAAAKETAITGLGKLSLTPGQSNALDLVEYCHARVTINQASFAPHHLPPGGTAGSLVAGYPPAAMLHLILFAWSLATHRPLDSLLDTQDSELEVEGRERLSHLLGDEGLQGSPRLQTLLRYLRDACSQSSDTKLQFVASSMLCQIVCCAPIGLIASLANDMSWFKSMASSGVAEVRTMMARSFSIVLVSSIPHDASDPLAHIAPQLEEALASLAALKAHEIKQHAILVSAGLLVGRFLYRFPHFSSASKVESIIDAILSRIEAKAPPSQIQAAVLALQECGRYGQIPKASDAFDRLSAVLRTTADTKVAEAVLLTLGHLGVGDSSLAQPILQKLLDLPYPLNKNVEVYFRAGEAIACIAGGYSCPLIALHLDVPPHSAPANKAEASILEAVVSQLTTAAKADSPGKRKGAAFCLLSVVKFCHRDTLLTPHYPGLHAVFLSLLTNPDGLVQEVASTGMALIYDHTPEEGKGKLVESLMSIFTHGQSLSQTMAGTDADLYGEGLGRAPDGSSLNSYRSVLSLAADMNQPELIYPFLQLARSNAVWASRQGAAFGLARLLGPARELITPHLPTFLPRLFRFRYDPDAQVAQTMGLIWEGLLQGDSARSQELLDQHFKVICDDLLDGMGDRSWRTRQSSSTALSNLLHGRRDVDFSLYMERVWLMSFRTMDDIKESVREAGLKVSRAASTITIKSVDPDNNTPQQGAAILAVVLPFLVNKGLCSDAEEVRLFSINTILKLVQKAGKLLTPHIASLIPHLLDAMTSMEPPEANYLTFHVDQYNLSQEQLDGYRLASLKKSSLSLALGTCLGLIDEAGLAALIPELTVKIRRSVGFATKAGCARAIAVLASDKAELMRPYSLAIIKAILVALGDNSAALRKLWATTLGAISKLVDVAALSKLLQDICKEYLSLEDAGWRIICAMAILEISKRSSATFQETRDSVLPIAYLGSFDSDPDASRIWGEVWRDNTAGTTSALKCHQEALFCLTLSRFDTTSWTTKQQAAKCTGEAAKQLADGLDYKRTDEILDMLLSQLSGRLWDGKECLLVALEQVVIAGRQHLIGREDIKQTIFQALLRDMKKKNMAFKTKAIQAASEIIPALNINAHDQVFSALLPVIRDGSKDLAQDEDVIEAHAKPRLLVLKSQAVKCVISTLPEDLNDVPPQALVELVVAFSELHVEAWNIRLAVLEGLESVLKKVKAYSGDPKLIVELWAPLMAIFECALKDGKYINIRLAAVNRIVEAADLPHVRTNSQLLEPIRAVIALGCRDPSPQISERLEPISRI</sequence>
<keyword evidence="2" id="KW-1185">Reference proteome</keyword>
<proteinExistence type="predicted"/>
<accession>A0ACC2TNC2</accession>
<comment type="caution">
    <text evidence="1">The sequence shown here is derived from an EMBL/GenBank/DDBJ whole genome shotgun (WGS) entry which is preliminary data.</text>
</comment>
<name>A0ACC2TNC2_9FUNG</name>
<organism evidence="1 2">
    <name type="scientific">Entomophthora muscae</name>
    <dbReference type="NCBI Taxonomy" id="34485"/>
    <lineage>
        <taxon>Eukaryota</taxon>
        <taxon>Fungi</taxon>
        <taxon>Fungi incertae sedis</taxon>
        <taxon>Zoopagomycota</taxon>
        <taxon>Entomophthoromycotina</taxon>
        <taxon>Entomophthoromycetes</taxon>
        <taxon>Entomophthorales</taxon>
        <taxon>Entomophthoraceae</taxon>
        <taxon>Entomophthora</taxon>
    </lineage>
</organism>
<keyword evidence="1" id="KW-0647">Proteasome</keyword>